<dbReference type="PANTHER" id="PTHR33332">
    <property type="entry name" value="REVERSE TRANSCRIPTASE DOMAIN-CONTAINING PROTEIN"/>
    <property type="match status" value="1"/>
</dbReference>
<accession>A0ABC9WK25</accession>
<dbReference type="Proteomes" id="UP001623348">
    <property type="component" value="Unassembled WGS sequence"/>
</dbReference>
<protein>
    <submittedName>
        <fullName evidence="2">cAMP-dependent protein kinase inhibitor alpha</fullName>
    </submittedName>
</protein>
<keyword evidence="3" id="KW-1185">Reference proteome</keyword>
<evidence type="ECO:0000256" key="1">
    <source>
        <dbReference type="SAM" id="MobiDB-lite"/>
    </source>
</evidence>
<comment type="caution">
    <text evidence="2">The sequence shown here is derived from an EMBL/GenBank/DDBJ whole genome shotgun (WGS) entry which is preliminary data.</text>
</comment>
<organism evidence="2 3">
    <name type="scientific">Grus japonensis</name>
    <name type="common">Japanese crane</name>
    <name type="synonym">Red-crowned crane</name>
    <dbReference type="NCBI Taxonomy" id="30415"/>
    <lineage>
        <taxon>Eukaryota</taxon>
        <taxon>Metazoa</taxon>
        <taxon>Chordata</taxon>
        <taxon>Craniata</taxon>
        <taxon>Vertebrata</taxon>
        <taxon>Euteleostomi</taxon>
        <taxon>Archelosauria</taxon>
        <taxon>Archosauria</taxon>
        <taxon>Dinosauria</taxon>
        <taxon>Saurischia</taxon>
        <taxon>Theropoda</taxon>
        <taxon>Coelurosauria</taxon>
        <taxon>Aves</taxon>
        <taxon>Neognathae</taxon>
        <taxon>Neoaves</taxon>
        <taxon>Gruiformes</taxon>
        <taxon>Gruidae</taxon>
        <taxon>Grus</taxon>
    </lineage>
</organism>
<evidence type="ECO:0000313" key="2">
    <source>
        <dbReference type="EMBL" id="GAB0185184.1"/>
    </source>
</evidence>
<dbReference type="EMBL" id="BAAFJT010000003">
    <property type="protein sequence ID" value="GAB0185184.1"/>
    <property type="molecule type" value="Genomic_DNA"/>
</dbReference>
<name>A0ABC9WK25_GRUJA</name>
<feature type="region of interest" description="Disordered" evidence="1">
    <location>
        <begin position="203"/>
        <end position="225"/>
    </location>
</feature>
<evidence type="ECO:0000313" key="3">
    <source>
        <dbReference type="Proteomes" id="UP001623348"/>
    </source>
</evidence>
<gene>
    <name evidence="2" type="ORF">GRJ2_000983700</name>
</gene>
<keyword evidence="2" id="KW-0649">Protein kinase inhibitor</keyword>
<dbReference type="AlphaFoldDB" id="A0ABC9WK25"/>
<reference evidence="2 3" key="1">
    <citation type="submission" date="2024-06" db="EMBL/GenBank/DDBJ databases">
        <title>The draft genome of Grus japonensis, version 3.</title>
        <authorList>
            <person name="Nabeshima K."/>
            <person name="Suzuki S."/>
            <person name="Onuma M."/>
        </authorList>
    </citation>
    <scope>NUCLEOTIDE SEQUENCE [LARGE SCALE GENOMIC DNA]</scope>
    <source>
        <strain evidence="2 3">451A</strain>
    </source>
</reference>
<feature type="compositionally biased region" description="Basic and acidic residues" evidence="1">
    <location>
        <begin position="203"/>
        <end position="218"/>
    </location>
</feature>
<sequence length="225" mass="25200">MDDRVVIRHSQHGFTKANSCLTDLMAFYNGVTVLVDKGRATDTVYLDFCKAFDTVSHNILVTKLERYGFDRWTIHWIRNWLDGYIQRVAVNEWLYVQTEISNKAKRKVLHMGQGNPQYQYRLGDEGIESSPAEKDLRILVDKKIGRDPATCACSPESQLYPGLHQKKRGQQVKGGDSPFLPCSHGTPPGALCPALGLMVPDRHGPVRAGAEEGHKNDQRAGTPLL</sequence>
<proteinExistence type="predicted"/>
<dbReference type="GO" id="GO:0004860">
    <property type="term" value="F:protein kinase inhibitor activity"/>
    <property type="evidence" value="ECO:0007669"/>
    <property type="project" value="UniProtKB-KW"/>
</dbReference>